<evidence type="ECO:0000256" key="3">
    <source>
        <dbReference type="SAM" id="Phobius"/>
    </source>
</evidence>
<keyword evidence="5" id="KW-1185">Reference proteome</keyword>
<reference evidence="4 5" key="1">
    <citation type="journal article" date="2021" name="ISME Commun">
        <title>Automated analysis of genomic sequences facilitates high-throughput and comprehensive description of bacteria.</title>
        <authorList>
            <person name="Hitch T.C.A."/>
        </authorList>
    </citation>
    <scope>NUCLEOTIDE SEQUENCE [LARGE SCALE GENOMIC DNA]</scope>
    <source>
        <strain evidence="4 5">Sanger_31</strain>
    </source>
</reference>
<sequence length="191" mass="19725">MNNNAKNKTKQIVGIGVMTAIIAVLSQITIPLPTHVPVTLQTFAVALAGYFLGWKGGAVSALVYGLLGAIGVPVFAGWSGGFSVIVGYTGGFIYGFIVMALLCGLGAKFCSDKVSGKVIAIVLGIAGLACDHLLGAIQYAIVANISIGKSILLVSVPYLVKDVISVVAAYLISIELVSRLAKTGCYAYKRA</sequence>
<feature type="transmembrane region" description="Helical" evidence="3">
    <location>
        <begin position="36"/>
        <end position="54"/>
    </location>
</feature>
<evidence type="ECO:0000256" key="1">
    <source>
        <dbReference type="ARBA" id="ARBA00010692"/>
    </source>
</evidence>
<dbReference type="AlphaFoldDB" id="A0AAE3IFP6"/>
<protein>
    <recommendedName>
        <fullName evidence="2">Biotin transporter</fullName>
    </recommendedName>
</protein>
<feature type="transmembrane region" description="Helical" evidence="3">
    <location>
        <begin position="118"/>
        <end position="141"/>
    </location>
</feature>
<feature type="transmembrane region" description="Helical" evidence="3">
    <location>
        <begin position="85"/>
        <end position="106"/>
    </location>
</feature>
<proteinExistence type="inferred from homology"/>
<dbReference type="InterPro" id="IPR003784">
    <property type="entry name" value="BioY"/>
</dbReference>
<dbReference type="EMBL" id="JAOQJZ010000003">
    <property type="protein sequence ID" value="MCU6705109.1"/>
    <property type="molecule type" value="Genomic_DNA"/>
</dbReference>
<dbReference type="PIRSF" id="PIRSF016661">
    <property type="entry name" value="BioY"/>
    <property type="match status" value="1"/>
</dbReference>
<dbReference type="GO" id="GO:0015225">
    <property type="term" value="F:biotin transmembrane transporter activity"/>
    <property type="evidence" value="ECO:0007669"/>
    <property type="project" value="UniProtKB-UniRule"/>
</dbReference>
<comment type="caution">
    <text evidence="4">The sequence shown here is derived from an EMBL/GenBank/DDBJ whole genome shotgun (WGS) entry which is preliminary data.</text>
</comment>
<feature type="transmembrane region" description="Helical" evidence="3">
    <location>
        <begin position="12"/>
        <end position="30"/>
    </location>
</feature>
<dbReference type="Gene3D" id="1.10.1760.20">
    <property type="match status" value="1"/>
</dbReference>
<dbReference type="RefSeq" id="WP_267300532.1">
    <property type="nucleotide sequence ID" value="NZ_JAOQJZ010000003.1"/>
</dbReference>
<comment type="similarity">
    <text evidence="1 2">Belongs to the BioY family.</text>
</comment>
<comment type="subcellular location">
    <subcellularLocation>
        <location evidence="2">Cell membrane</location>
        <topology evidence="2">Multi-pass membrane protein</topology>
    </subcellularLocation>
</comment>
<keyword evidence="3" id="KW-0812">Transmembrane</keyword>
<feature type="transmembrane region" description="Helical" evidence="3">
    <location>
        <begin position="147"/>
        <end position="172"/>
    </location>
</feature>
<dbReference type="Pfam" id="PF02632">
    <property type="entry name" value="BioY"/>
    <property type="match status" value="1"/>
</dbReference>
<keyword evidence="2" id="KW-1003">Cell membrane</keyword>
<evidence type="ECO:0000313" key="4">
    <source>
        <dbReference type="EMBL" id="MCU6705109.1"/>
    </source>
</evidence>
<evidence type="ECO:0000256" key="2">
    <source>
        <dbReference type="PIRNR" id="PIRNR016661"/>
    </source>
</evidence>
<keyword evidence="3" id="KW-1133">Transmembrane helix</keyword>
<feature type="transmembrane region" description="Helical" evidence="3">
    <location>
        <begin position="61"/>
        <end position="79"/>
    </location>
</feature>
<organism evidence="4 5">
    <name type="scientific">Hominimerdicola aceti</name>
    <dbReference type="NCBI Taxonomy" id="2981726"/>
    <lineage>
        <taxon>Bacteria</taxon>
        <taxon>Bacillati</taxon>
        <taxon>Bacillota</taxon>
        <taxon>Clostridia</taxon>
        <taxon>Eubacteriales</taxon>
        <taxon>Oscillospiraceae</taxon>
        <taxon>Hominimerdicola</taxon>
    </lineage>
</organism>
<accession>A0AAE3IFP6</accession>
<dbReference type="PANTHER" id="PTHR34295:SF1">
    <property type="entry name" value="BIOTIN TRANSPORTER BIOY"/>
    <property type="match status" value="1"/>
</dbReference>
<keyword evidence="2 3" id="KW-0472">Membrane</keyword>
<evidence type="ECO:0000313" key="5">
    <source>
        <dbReference type="Proteomes" id="UP001208131"/>
    </source>
</evidence>
<dbReference type="GO" id="GO:0005886">
    <property type="term" value="C:plasma membrane"/>
    <property type="evidence" value="ECO:0007669"/>
    <property type="project" value="UniProtKB-SubCell"/>
</dbReference>
<dbReference type="Proteomes" id="UP001208131">
    <property type="component" value="Unassembled WGS sequence"/>
</dbReference>
<gene>
    <name evidence="4" type="ORF">OCV57_04090</name>
</gene>
<name>A0AAE3IFP6_9FIRM</name>
<dbReference type="PANTHER" id="PTHR34295">
    <property type="entry name" value="BIOTIN TRANSPORTER BIOY"/>
    <property type="match status" value="1"/>
</dbReference>
<keyword evidence="2" id="KW-0813">Transport</keyword>